<dbReference type="PANTHER" id="PTHR40038">
    <property type="entry name" value="MEMBRANE-ASSOCIATED PROTEIN TCAA"/>
    <property type="match status" value="1"/>
</dbReference>
<dbReference type="InterPro" id="IPR054529">
    <property type="entry name" value="TcaA_2nd"/>
</dbReference>
<evidence type="ECO:0000259" key="8">
    <source>
        <dbReference type="Pfam" id="PF22813"/>
    </source>
</evidence>
<evidence type="ECO:0008006" key="13">
    <source>
        <dbReference type="Google" id="ProtNLM"/>
    </source>
</evidence>
<accession>A0A2A2I998</accession>
<dbReference type="OrthoDB" id="1682769at2"/>
<keyword evidence="3 6" id="KW-0812">Transmembrane</keyword>
<feature type="domain" description="Zinc-ribbon" evidence="7">
    <location>
        <begin position="3"/>
        <end position="24"/>
    </location>
</feature>
<keyword evidence="5 6" id="KW-0472">Membrane</keyword>
<dbReference type="Pfam" id="PF22813">
    <property type="entry name" value="TcaA_2nd"/>
    <property type="match status" value="1"/>
</dbReference>
<evidence type="ECO:0000256" key="2">
    <source>
        <dbReference type="ARBA" id="ARBA00022475"/>
    </source>
</evidence>
<evidence type="ECO:0000256" key="6">
    <source>
        <dbReference type="SAM" id="Phobius"/>
    </source>
</evidence>
<keyword evidence="4 6" id="KW-1133">Transmembrane helix</keyword>
<keyword evidence="2" id="KW-1003">Cell membrane</keyword>
<evidence type="ECO:0000259" key="7">
    <source>
        <dbReference type="Pfam" id="PF13240"/>
    </source>
</evidence>
<dbReference type="Pfam" id="PF22819">
    <property type="entry name" value="TcaA_5th"/>
    <property type="match status" value="1"/>
</dbReference>
<name>A0A2A2I998_9BACI</name>
<dbReference type="InterPro" id="IPR054530">
    <property type="entry name" value="TcaA_4th"/>
</dbReference>
<protein>
    <recommendedName>
        <fullName evidence="13">Zinc-ribbon domain-containing protein</fullName>
    </recommendedName>
</protein>
<dbReference type="GO" id="GO:0005886">
    <property type="term" value="C:plasma membrane"/>
    <property type="evidence" value="ECO:0007669"/>
    <property type="project" value="UniProtKB-SubCell"/>
</dbReference>
<proteinExistence type="predicted"/>
<dbReference type="InterPro" id="IPR026870">
    <property type="entry name" value="Zinc_ribbon_dom"/>
</dbReference>
<gene>
    <name evidence="11" type="ORF">CIL05_16820</name>
</gene>
<feature type="domain" description="TcaA 4th" evidence="10">
    <location>
        <begin position="257"/>
        <end position="328"/>
    </location>
</feature>
<reference evidence="11 12" key="1">
    <citation type="submission" date="2017-08" db="EMBL/GenBank/DDBJ databases">
        <title>Virgibacillus indicus sp. nov. and Virgibacillus profoundi sp. nov, two moderately halophilic bacteria isolated from marine sediment by using the Microfluidic Streak Plate.</title>
        <authorList>
            <person name="Xu B."/>
            <person name="Hu B."/>
            <person name="Wang J."/>
            <person name="Zhu Y."/>
            <person name="Huang L."/>
            <person name="Du W."/>
            <person name="Huang Y."/>
        </authorList>
    </citation>
    <scope>NUCLEOTIDE SEQUENCE [LARGE SCALE GENOMIC DNA]</scope>
    <source>
        <strain evidence="11 12">IO3-P3-H5</strain>
    </source>
</reference>
<feature type="domain" description="TcaA second" evidence="8">
    <location>
        <begin position="83"/>
        <end position="180"/>
    </location>
</feature>
<dbReference type="Pfam" id="PF13240">
    <property type="entry name" value="Zn_Ribbon_1"/>
    <property type="match status" value="1"/>
</dbReference>
<sequence>MKFCTECGNELQEGLHFCTACGAKQEEPEQPVAVTTTSSQQRSVHQPQKKPISKKTKWFIGVIASVCIILFGAHQFLASYFDPMKDLKTMDQAISSDDANTFISLIHFNDAALLDEEGYFQYIKDFEWESVKNQFLQLVEGQKENNYQLNQLITSQYGDKLFTMKQDSVLLGLYTKYSFQAIPTKLMASTNIEGTEVIINDVANTLEDTEPNELVQIYPGDYTVNASAENIFGTFEYNEDLEVQHAEQANLDIEFSGETYPIDTNKMDAYLFLNGENTEKKLSEFDFLGPIPNDSDLEMHAEWKSPNGDNIKSDVLTLGETTDWYGLSFYFDESSVEDEPDTEVASSDFENNDPEKMVLNFRDAYESALNSKDFSLIEPYLEIESEAYEELRIYIGDLKNTDYHYDFEANEVLSVDSISDTKMEITTNEIFTFTNHLDEQIDYDRKKIYTLILSDDTYKITTIDYVETNRDN</sequence>
<evidence type="ECO:0000313" key="12">
    <source>
        <dbReference type="Proteomes" id="UP000218887"/>
    </source>
</evidence>
<dbReference type="PANTHER" id="PTHR40038:SF1">
    <property type="entry name" value="MEMBRANE-ASSOCIATED PROTEIN TCAA"/>
    <property type="match status" value="1"/>
</dbReference>
<feature type="transmembrane region" description="Helical" evidence="6">
    <location>
        <begin position="58"/>
        <end position="81"/>
    </location>
</feature>
<evidence type="ECO:0000256" key="3">
    <source>
        <dbReference type="ARBA" id="ARBA00022692"/>
    </source>
</evidence>
<evidence type="ECO:0000313" key="11">
    <source>
        <dbReference type="EMBL" id="PAV28299.1"/>
    </source>
</evidence>
<evidence type="ECO:0000259" key="9">
    <source>
        <dbReference type="Pfam" id="PF22819"/>
    </source>
</evidence>
<evidence type="ECO:0000256" key="1">
    <source>
        <dbReference type="ARBA" id="ARBA00004162"/>
    </source>
</evidence>
<dbReference type="RefSeq" id="WP_095656715.1">
    <property type="nucleotide sequence ID" value="NZ_NPOA01000013.1"/>
</dbReference>
<evidence type="ECO:0000259" key="10">
    <source>
        <dbReference type="Pfam" id="PF22820"/>
    </source>
</evidence>
<dbReference type="Proteomes" id="UP000218887">
    <property type="component" value="Unassembled WGS sequence"/>
</dbReference>
<dbReference type="InterPro" id="IPR054528">
    <property type="entry name" value="TcaA_5th"/>
</dbReference>
<dbReference type="AlphaFoldDB" id="A0A2A2I998"/>
<comment type="subcellular location">
    <subcellularLocation>
        <location evidence="1">Cell membrane</location>
        <topology evidence="1">Single-pass membrane protein</topology>
    </subcellularLocation>
</comment>
<dbReference type="Pfam" id="PF22820">
    <property type="entry name" value="TcaA_3rd_4th"/>
    <property type="match status" value="1"/>
</dbReference>
<comment type="caution">
    <text evidence="11">The sequence shown here is derived from an EMBL/GenBank/DDBJ whole genome shotgun (WGS) entry which is preliminary data.</text>
</comment>
<keyword evidence="12" id="KW-1185">Reference proteome</keyword>
<feature type="domain" description="TcaA protein NTF2-like" evidence="9">
    <location>
        <begin position="354"/>
        <end position="463"/>
    </location>
</feature>
<evidence type="ECO:0000256" key="4">
    <source>
        <dbReference type="ARBA" id="ARBA00022989"/>
    </source>
</evidence>
<dbReference type="EMBL" id="NPOA01000013">
    <property type="protein sequence ID" value="PAV28299.1"/>
    <property type="molecule type" value="Genomic_DNA"/>
</dbReference>
<organism evidence="11 12">
    <name type="scientific">Virgibacillus profundi</name>
    <dbReference type="NCBI Taxonomy" id="2024555"/>
    <lineage>
        <taxon>Bacteria</taxon>
        <taxon>Bacillati</taxon>
        <taxon>Bacillota</taxon>
        <taxon>Bacilli</taxon>
        <taxon>Bacillales</taxon>
        <taxon>Bacillaceae</taxon>
        <taxon>Virgibacillus</taxon>
    </lineage>
</organism>
<evidence type="ECO:0000256" key="5">
    <source>
        <dbReference type="ARBA" id="ARBA00023136"/>
    </source>
</evidence>